<organism evidence="1 2">
    <name type="scientific">Meloidogyne enterolobii</name>
    <name type="common">Root-knot nematode worm</name>
    <name type="synonym">Meloidogyne mayaguensis</name>
    <dbReference type="NCBI Taxonomy" id="390850"/>
    <lineage>
        <taxon>Eukaryota</taxon>
        <taxon>Metazoa</taxon>
        <taxon>Ecdysozoa</taxon>
        <taxon>Nematoda</taxon>
        <taxon>Chromadorea</taxon>
        <taxon>Rhabditida</taxon>
        <taxon>Tylenchina</taxon>
        <taxon>Tylenchomorpha</taxon>
        <taxon>Tylenchoidea</taxon>
        <taxon>Meloidogynidae</taxon>
        <taxon>Meloidogyninae</taxon>
        <taxon>Meloidogyne</taxon>
    </lineage>
</organism>
<name>A0ACB1ALC0_MELEN</name>
<evidence type="ECO:0000313" key="1">
    <source>
        <dbReference type="EMBL" id="CAK5091933.1"/>
    </source>
</evidence>
<proteinExistence type="predicted"/>
<evidence type="ECO:0000313" key="2">
    <source>
        <dbReference type="Proteomes" id="UP001497535"/>
    </source>
</evidence>
<comment type="caution">
    <text evidence="1">The sequence shown here is derived from an EMBL/GenBank/DDBJ whole genome shotgun (WGS) entry which is preliminary data.</text>
</comment>
<sequence>MYVFFSNLVFLFFKLMKNKKSWFILFIILTLFLTQFGNAGKNGNERPQKRKKHVGESSRTLNIQEHEKIEKQILDLKNKLDNWEGNLK</sequence>
<protein>
    <submittedName>
        <fullName evidence="1">Uncharacterized protein</fullName>
    </submittedName>
</protein>
<dbReference type="EMBL" id="CAVMJV010000091">
    <property type="protein sequence ID" value="CAK5091933.1"/>
    <property type="molecule type" value="Genomic_DNA"/>
</dbReference>
<gene>
    <name evidence="1" type="ORF">MENTE1834_LOCUS39799</name>
</gene>
<keyword evidence="2" id="KW-1185">Reference proteome</keyword>
<reference evidence="1" key="1">
    <citation type="submission" date="2023-11" db="EMBL/GenBank/DDBJ databases">
        <authorList>
            <person name="Poullet M."/>
        </authorList>
    </citation>
    <scope>NUCLEOTIDE SEQUENCE</scope>
    <source>
        <strain evidence="1">E1834</strain>
    </source>
</reference>
<dbReference type="Proteomes" id="UP001497535">
    <property type="component" value="Unassembled WGS sequence"/>
</dbReference>
<accession>A0ACB1ALC0</accession>